<name>A0A813CCJ0_9DINO</name>
<sequence>MVLDLCPELYDGGKEHLLWHPENEETQRRRWLAPNEAPKPVAVNVPKAVPATIVVPASSQRTQRTMGPSYSYVVGHGPGRELSRTYASARSVAGCQAP</sequence>
<keyword evidence="2" id="KW-1185">Reference proteome</keyword>
<reference evidence="1" key="1">
    <citation type="submission" date="2021-02" db="EMBL/GenBank/DDBJ databases">
        <authorList>
            <person name="Dougan E. K."/>
            <person name="Rhodes N."/>
            <person name="Thang M."/>
            <person name="Chan C."/>
        </authorList>
    </citation>
    <scope>NUCLEOTIDE SEQUENCE</scope>
</reference>
<dbReference type="Proteomes" id="UP000601435">
    <property type="component" value="Unassembled WGS sequence"/>
</dbReference>
<organism evidence="1 2">
    <name type="scientific">Symbiodinium necroappetens</name>
    <dbReference type="NCBI Taxonomy" id="1628268"/>
    <lineage>
        <taxon>Eukaryota</taxon>
        <taxon>Sar</taxon>
        <taxon>Alveolata</taxon>
        <taxon>Dinophyceae</taxon>
        <taxon>Suessiales</taxon>
        <taxon>Symbiodiniaceae</taxon>
        <taxon>Symbiodinium</taxon>
    </lineage>
</organism>
<evidence type="ECO:0000313" key="2">
    <source>
        <dbReference type="Proteomes" id="UP000601435"/>
    </source>
</evidence>
<gene>
    <name evidence="1" type="primary">Tmem189</name>
    <name evidence="1" type="ORF">SNEC2469_LOCUS34051</name>
</gene>
<dbReference type="EMBL" id="CAJNJA010092442">
    <property type="protein sequence ID" value="CAE7940842.1"/>
    <property type="molecule type" value="Genomic_DNA"/>
</dbReference>
<comment type="caution">
    <text evidence="1">The sequence shown here is derived from an EMBL/GenBank/DDBJ whole genome shotgun (WGS) entry which is preliminary data.</text>
</comment>
<dbReference type="AlphaFoldDB" id="A0A813CCJ0"/>
<accession>A0A813CCJ0</accession>
<feature type="non-terminal residue" evidence="1">
    <location>
        <position position="98"/>
    </location>
</feature>
<dbReference type="OrthoDB" id="412197at2759"/>
<evidence type="ECO:0000313" key="1">
    <source>
        <dbReference type="EMBL" id="CAE7940842.1"/>
    </source>
</evidence>
<protein>
    <submittedName>
        <fullName evidence="1">Tmem189 protein</fullName>
    </submittedName>
</protein>
<proteinExistence type="predicted"/>